<feature type="domain" description="HTH araC/xylS-type" evidence="4">
    <location>
        <begin position="233"/>
        <end position="331"/>
    </location>
</feature>
<dbReference type="InterPro" id="IPR020449">
    <property type="entry name" value="Tscrpt_reg_AraC-type_HTH"/>
</dbReference>
<dbReference type="AlphaFoldDB" id="A0A250KZM6"/>
<dbReference type="OrthoDB" id="9783876at2"/>
<keyword evidence="3" id="KW-0804">Transcription</keyword>
<proteinExistence type="predicted"/>
<evidence type="ECO:0000256" key="2">
    <source>
        <dbReference type="ARBA" id="ARBA00023125"/>
    </source>
</evidence>
<dbReference type="RefSeq" id="WP_145986669.1">
    <property type="nucleotide sequence ID" value="NZ_AP017928.1"/>
</dbReference>
<dbReference type="PROSITE" id="PS01124">
    <property type="entry name" value="HTH_ARAC_FAMILY_2"/>
    <property type="match status" value="1"/>
</dbReference>
<evidence type="ECO:0000259" key="5">
    <source>
        <dbReference type="PROSITE" id="PS50943"/>
    </source>
</evidence>
<keyword evidence="2" id="KW-0238">DNA-binding</keyword>
<dbReference type="SMART" id="SM00342">
    <property type="entry name" value="HTH_ARAC"/>
    <property type="match status" value="1"/>
</dbReference>
<keyword evidence="7" id="KW-1185">Reference proteome</keyword>
<dbReference type="SUPFAM" id="SSF46689">
    <property type="entry name" value="Homeodomain-like"/>
    <property type="match status" value="2"/>
</dbReference>
<evidence type="ECO:0000256" key="3">
    <source>
        <dbReference type="ARBA" id="ARBA00023163"/>
    </source>
</evidence>
<dbReference type="PROSITE" id="PS50943">
    <property type="entry name" value="HTH_CROC1"/>
    <property type="match status" value="1"/>
</dbReference>
<dbReference type="Gene3D" id="1.10.10.60">
    <property type="entry name" value="Homeodomain-like"/>
    <property type="match status" value="1"/>
</dbReference>
<evidence type="ECO:0000313" key="7">
    <source>
        <dbReference type="Proteomes" id="UP000266313"/>
    </source>
</evidence>
<dbReference type="InterPro" id="IPR009057">
    <property type="entry name" value="Homeodomain-like_sf"/>
</dbReference>
<dbReference type="CDD" id="cd00093">
    <property type="entry name" value="HTH_XRE"/>
    <property type="match status" value="1"/>
</dbReference>
<dbReference type="PRINTS" id="PR00032">
    <property type="entry name" value="HTHARAC"/>
</dbReference>
<accession>A0A250KZM6</accession>
<dbReference type="InterPro" id="IPR053142">
    <property type="entry name" value="PchR_regulatory_protein"/>
</dbReference>
<protein>
    <submittedName>
        <fullName evidence="6">AraC family transcriptional regulator</fullName>
    </submittedName>
</protein>
<feature type="domain" description="HTH cro/C1-type" evidence="5">
    <location>
        <begin position="246"/>
        <end position="268"/>
    </location>
</feature>
<dbReference type="InterPro" id="IPR018062">
    <property type="entry name" value="HTH_AraC-typ_CS"/>
</dbReference>
<dbReference type="GO" id="GO:0003700">
    <property type="term" value="F:DNA-binding transcription factor activity"/>
    <property type="evidence" value="ECO:0007669"/>
    <property type="project" value="InterPro"/>
</dbReference>
<dbReference type="PANTHER" id="PTHR47893:SF1">
    <property type="entry name" value="REGULATORY PROTEIN PCHR"/>
    <property type="match status" value="1"/>
</dbReference>
<dbReference type="InterPro" id="IPR018060">
    <property type="entry name" value="HTH_AraC"/>
</dbReference>
<dbReference type="PANTHER" id="PTHR47893">
    <property type="entry name" value="REGULATORY PROTEIN PCHR"/>
    <property type="match status" value="1"/>
</dbReference>
<dbReference type="Proteomes" id="UP000266313">
    <property type="component" value="Chromosome"/>
</dbReference>
<keyword evidence="1" id="KW-0805">Transcription regulation</keyword>
<dbReference type="KEGG" id="mmai:sS8_5011"/>
<sequence>MNRELTISRRTVECAELSRPGLDTPAGAEGVVGLGGVPVVTGRVRELRVRPGLTVYTADVRDEQNLEVRGTLQPGLLLVLPLTGEADVSYGGCCFQLGHQGGGDARSRREGLALALTRPEGFARRLRRGACRRVVSLMLASQWLADNEEALSAHPGLIRFRGTHLAARHWRLTPRLLALAADLIELRLGMPPLMRLYLESRCLEIIAEGLGALSGSEPMSACTMRPRERRRLAQFREFLDSGEGDGWSLQALADRIGMSPSTLQRYFRAYTGMSVFAYQRRRLLDVARIALEREGISVNEAAHRTGYTSAANFATAFRRQFGIPPSQLRPRN</sequence>
<evidence type="ECO:0000259" key="4">
    <source>
        <dbReference type="PROSITE" id="PS01124"/>
    </source>
</evidence>
<dbReference type="EMBL" id="AP017928">
    <property type="protein sequence ID" value="BBA36934.1"/>
    <property type="molecule type" value="Genomic_DNA"/>
</dbReference>
<name>A0A250KZM6_9GAMM</name>
<gene>
    <name evidence="6" type="ORF">sS8_5011</name>
</gene>
<evidence type="ECO:0000256" key="1">
    <source>
        <dbReference type="ARBA" id="ARBA00023015"/>
    </source>
</evidence>
<reference evidence="6 7" key="1">
    <citation type="submission" date="2016-12" db="EMBL/GenBank/DDBJ databases">
        <title>Genome sequencing of Methylocaldum marinum.</title>
        <authorList>
            <person name="Takeuchi M."/>
            <person name="Kamagata Y."/>
            <person name="Hiraoka S."/>
            <person name="Oshima K."/>
            <person name="Hattori M."/>
            <person name="Iwasaki W."/>
        </authorList>
    </citation>
    <scope>NUCLEOTIDE SEQUENCE [LARGE SCALE GENOMIC DNA]</scope>
    <source>
        <strain evidence="6 7">S8</strain>
    </source>
</reference>
<dbReference type="PROSITE" id="PS00041">
    <property type="entry name" value="HTH_ARAC_FAMILY_1"/>
    <property type="match status" value="1"/>
</dbReference>
<dbReference type="Pfam" id="PF12833">
    <property type="entry name" value="HTH_18"/>
    <property type="match status" value="1"/>
</dbReference>
<dbReference type="InterPro" id="IPR001387">
    <property type="entry name" value="Cro/C1-type_HTH"/>
</dbReference>
<organism evidence="6 7">
    <name type="scientific">Methylocaldum marinum</name>
    <dbReference type="NCBI Taxonomy" id="1432792"/>
    <lineage>
        <taxon>Bacteria</taxon>
        <taxon>Pseudomonadati</taxon>
        <taxon>Pseudomonadota</taxon>
        <taxon>Gammaproteobacteria</taxon>
        <taxon>Methylococcales</taxon>
        <taxon>Methylococcaceae</taxon>
        <taxon>Methylocaldum</taxon>
    </lineage>
</organism>
<evidence type="ECO:0000313" key="6">
    <source>
        <dbReference type="EMBL" id="BBA36934.1"/>
    </source>
</evidence>
<dbReference type="GO" id="GO:0043565">
    <property type="term" value="F:sequence-specific DNA binding"/>
    <property type="evidence" value="ECO:0007669"/>
    <property type="project" value="InterPro"/>
</dbReference>